<dbReference type="Gene3D" id="3.40.50.1980">
    <property type="entry name" value="Nitrogenase molybdenum iron protein domain"/>
    <property type="match status" value="2"/>
</dbReference>
<dbReference type="EMBL" id="VHSF01000001">
    <property type="protein sequence ID" value="TRO66655.1"/>
    <property type="molecule type" value="Genomic_DNA"/>
</dbReference>
<dbReference type="AlphaFoldDB" id="A0A550I6Q3"/>
<dbReference type="PANTHER" id="PTHR30535">
    <property type="entry name" value="VITAMIN B12-BINDING PROTEIN"/>
    <property type="match status" value="1"/>
</dbReference>
<dbReference type="Proteomes" id="UP000315131">
    <property type="component" value="Unassembled WGS sequence"/>
</dbReference>
<dbReference type="InterPro" id="IPR002491">
    <property type="entry name" value="ABC_transptr_periplasmic_BD"/>
</dbReference>
<proteinExistence type="predicted"/>
<evidence type="ECO:0000313" key="2">
    <source>
        <dbReference type="EMBL" id="TRO66655.1"/>
    </source>
</evidence>
<evidence type="ECO:0000259" key="1">
    <source>
        <dbReference type="PROSITE" id="PS50983"/>
    </source>
</evidence>
<name>A0A550I6Q3_9FLAO</name>
<reference evidence="2 3" key="1">
    <citation type="submission" date="2019-06" db="EMBL/GenBank/DDBJ databases">
        <title>Gramella sabulilitoris sp. nov., isolated from a marine sand.</title>
        <authorList>
            <person name="Yoon J.-H."/>
        </authorList>
    </citation>
    <scope>NUCLEOTIDE SEQUENCE [LARGE SCALE GENOMIC DNA]</scope>
    <source>
        <strain evidence="2 3">HSMS-1</strain>
    </source>
</reference>
<evidence type="ECO:0000313" key="3">
    <source>
        <dbReference type="Proteomes" id="UP000315131"/>
    </source>
</evidence>
<dbReference type="RefSeq" id="WP_143409420.1">
    <property type="nucleotide sequence ID" value="NZ_VHSF01000001.1"/>
</dbReference>
<dbReference type="SUPFAM" id="SSF53807">
    <property type="entry name" value="Helical backbone' metal receptor"/>
    <property type="match status" value="1"/>
</dbReference>
<protein>
    <submittedName>
        <fullName evidence="2">ABC transporter substrate-binding protein</fullName>
    </submittedName>
</protein>
<organism evidence="2 3">
    <name type="scientific">Christiangramia sabulilitoris</name>
    <dbReference type="NCBI Taxonomy" id="2583991"/>
    <lineage>
        <taxon>Bacteria</taxon>
        <taxon>Pseudomonadati</taxon>
        <taxon>Bacteroidota</taxon>
        <taxon>Flavobacteriia</taxon>
        <taxon>Flavobacteriales</taxon>
        <taxon>Flavobacteriaceae</taxon>
        <taxon>Christiangramia</taxon>
    </lineage>
</organism>
<feature type="domain" description="Fe/B12 periplasmic-binding" evidence="1">
    <location>
        <begin position="92"/>
        <end position="364"/>
    </location>
</feature>
<sequence length="377" mass="42645">MKKILFLLFIFVIFSCREEKKANTQKLTEGSQVRIEHAKGFSITNFNGYSIIKVNSAWPDAKDHFTYLLKKQGSEIPPDLSYDQLVEVPVEKIVVTSTTHIPALEALEVENSLKGFPGLNYISSEKTRKLINSGRISELGQNENINTEVLIDLSPDVVIGFAINSSNKSFETIQKTGIPVIYNGDWTERTPLGKAEWIKFFGALYGKEKKAEAIFNEIQEEYLAAKKLAKTAANAPEVISGSMYNDNWYMPYGNSWQAQFIEDANANYLYSDTSGDGSLSLAFESVLEKAEEADYWVSSGQFTSYEQLFNESEHYKRFKAVQENNVYSVSLTQGETGGILFYELGPQRPDLILKDLISIFHPELLKDYEPVFYKPLD</sequence>
<dbReference type="PANTHER" id="PTHR30535:SF34">
    <property type="entry name" value="MOLYBDATE-BINDING PROTEIN MOLA"/>
    <property type="match status" value="1"/>
</dbReference>
<accession>A0A550I6Q3</accession>
<dbReference type="PROSITE" id="PS50983">
    <property type="entry name" value="FE_B12_PBP"/>
    <property type="match status" value="1"/>
</dbReference>
<dbReference type="OrthoDB" id="9812528at2"/>
<dbReference type="PROSITE" id="PS51257">
    <property type="entry name" value="PROKAR_LIPOPROTEIN"/>
    <property type="match status" value="1"/>
</dbReference>
<dbReference type="InterPro" id="IPR050902">
    <property type="entry name" value="ABC_Transporter_SBP"/>
</dbReference>
<gene>
    <name evidence="2" type="ORF">FGM01_01860</name>
</gene>
<dbReference type="GO" id="GO:0071281">
    <property type="term" value="P:cellular response to iron ion"/>
    <property type="evidence" value="ECO:0007669"/>
    <property type="project" value="TreeGrafter"/>
</dbReference>
<comment type="caution">
    <text evidence="2">The sequence shown here is derived from an EMBL/GenBank/DDBJ whole genome shotgun (WGS) entry which is preliminary data.</text>
</comment>
<dbReference type="Pfam" id="PF01497">
    <property type="entry name" value="Peripla_BP_2"/>
    <property type="match status" value="1"/>
</dbReference>
<keyword evidence="3" id="KW-1185">Reference proteome</keyword>